<dbReference type="AlphaFoldDB" id="A0A850Q830"/>
<name>A0A850Q830_9RHOB</name>
<dbReference type="EMBL" id="JABCJE010000002">
    <property type="protein sequence ID" value="NVO23148.1"/>
    <property type="molecule type" value="Genomic_DNA"/>
</dbReference>
<comment type="caution">
    <text evidence="1">The sequence shown here is derived from an EMBL/GenBank/DDBJ whole genome shotgun (WGS) entry which is preliminary data.</text>
</comment>
<gene>
    <name evidence="1" type="ORF">HJ536_07255</name>
</gene>
<evidence type="ECO:0000313" key="1">
    <source>
        <dbReference type="EMBL" id="NVO23148.1"/>
    </source>
</evidence>
<dbReference type="RefSeq" id="WP_177157193.1">
    <property type="nucleotide sequence ID" value="NZ_JABCJE010000002.1"/>
</dbReference>
<organism evidence="1 2">
    <name type="scientific">Donghicola mangrovi</name>
    <dbReference type="NCBI Taxonomy" id="2729614"/>
    <lineage>
        <taxon>Bacteria</taxon>
        <taxon>Pseudomonadati</taxon>
        <taxon>Pseudomonadota</taxon>
        <taxon>Alphaproteobacteria</taxon>
        <taxon>Rhodobacterales</taxon>
        <taxon>Roseobacteraceae</taxon>
        <taxon>Donghicola</taxon>
    </lineage>
</organism>
<evidence type="ECO:0000313" key="2">
    <source>
        <dbReference type="Proteomes" id="UP000592216"/>
    </source>
</evidence>
<accession>A0A850Q830</accession>
<proteinExistence type="predicted"/>
<reference evidence="1 2" key="1">
    <citation type="submission" date="2020-04" db="EMBL/GenBank/DDBJ databases">
        <title>Donghicola sp., a member of the Rhodobacteraceae family isolated from mangrove forest in Thailand.</title>
        <authorList>
            <person name="Charoenyingcharoen P."/>
            <person name="Yukphan P."/>
        </authorList>
    </citation>
    <scope>NUCLEOTIDE SEQUENCE [LARGE SCALE GENOMIC DNA]</scope>
    <source>
        <strain evidence="1 2">B5-SW-15</strain>
    </source>
</reference>
<sequence>MLWGFVAVIAAGFGGAGLAVILNKITRGRTPKWLTPAAAAVAMLVTAISNEYTWFAQSQANLKPGVVVVNTMETSAFYRPWTYVYPMTEGFVALDTNTLTDHPSGAGRVTGDLYLFGRWANTEHLQVLFDCPTGRTLPMIPGENYDTVTTEDFPDAGGDSQMITAACQGREGK</sequence>
<dbReference type="Proteomes" id="UP000592216">
    <property type="component" value="Unassembled WGS sequence"/>
</dbReference>
<protein>
    <submittedName>
        <fullName evidence="1">Uncharacterized protein</fullName>
    </submittedName>
</protein>